<comment type="caution">
    <text evidence="3">The sequence shown here is derived from an EMBL/GenBank/DDBJ whole genome shotgun (WGS) entry which is preliminary data.</text>
</comment>
<keyword evidence="2" id="KW-0472">Membrane</keyword>
<protein>
    <submittedName>
        <fullName evidence="3">Uncharacterized protein</fullName>
    </submittedName>
</protein>
<evidence type="ECO:0000313" key="4">
    <source>
        <dbReference type="Proteomes" id="UP000276542"/>
    </source>
</evidence>
<gene>
    <name evidence="3" type="ORF">D4739_00270</name>
</gene>
<dbReference type="Proteomes" id="UP000276542">
    <property type="component" value="Unassembled WGS sequence"/>
</dbReference>
<feature type="region of interest" description="Disordered" evidence="1">
    <location>
        <begin position="24"/>
        <end position="60"/>
    </location>
</feature>
<dbReference type="EMBL" id="QYRP01000002">
    <property type="protein sequence ID" value="RJS44828.1"/>
    <property type="molecule type" value="Genomic_DNA"/>
</dbReference>
<feature type="transmembrane region" description="Helical" evidence="2">
    <location>
        <begin position="105"/>
        <end position="123"/>
    </location>
</feature>
<evidence type="ECO:0000313" key="3">
    <source>
        <dbReference type="EMBL" id="RJS44828.1"/>
    </source>
</evidence>
<keyword evidence="4" id="KW-1185">Reference proteome</keyword>
<keyword evidence="2" id="KW-1133">Transmembrane helix</keyword>
<evidence type="ECO:0000256" key="2">
    <source>
        <dbReference type="SAM" id="Phobius"/>
    </source>
</evidence>
<dbReference type="OrthoDB" id="3787269at2"/>
<proteinExistence type="predicted"/>
<feature type="transmembrane region" description="Helical" evidence="2">
    <location>
        <begin position="79"/>
        <end position="99"/>
    </location>
</feature>
<evidence type="ECO:0000256" key="1">
    <source>
        <dbReference type="SAM" id="MobiDB-lite"/>
    </source>
</evidence>
<organism evidence="3 4">
    <name type="scientific">Nocardioides cavernaquae</name>
    <dbReference type="NCBI Taxonomy" id="2321396"/>
    <lineage>
        <taxon>Bacteria</taxon>
        <taxon>Bacillati</taxon>
        <taxon>Actinomycetota</taxon>
        <taxon>Actinomycetes</taxon>
        <taxon>Propionibacteriales</taxon>
        <taxon>Nocardioidaceae</taxon>
        <taxon>Nocardioides</taxon>
    </lineage>
</organism>
<accession>A0A3A5H4L8</accession>
<keyword evidence="2" id="KW-0812">Transmembrane</keyword>
<dbReference type="AlphaFoldDB" id="A0A3A5H4L8"/>
<name>A0A3A5H4L8_9ACTN</name>
<dbReference type="RefSeq" id="WP_120058599.1">
    <property type="nucleotide sequence ID" value="NZ_QYRP01000002.1"/>
</dbReference>
<sequence>MTPRDEHRDEDEVWKDIVDRYAEDPASEDVPAAETAPSADAPSPDVWNPEPWNPVPWEDEGSFVPPVPPRVAMPEPPRLIALLGVFGAPALLLVFLIFGWRMPDWASTLLIVWFVGGFAFLIATMKSGPRDPGDDGAVV</sequence>
<reference evidence="4" key="1">
    <citation type="submission" date="2018-09" db="EMBL/GenBank/DDBJ databases">
        <authorList>
            <person name="Zhu H."/>
        </authorList>
    </citation>
    <scope>NUCLEOTIDE SEQUENCE [LARGE SCALE GENOMIC DNA]</scope>
    <source>
        <strain evidence="4">K1W22B-1</strain>
    </source>
</reference>